<evidence type="ECO:0000313" key="2">
    <source>
        <dbReference type="EMBL" id="XDU66865.1"/>
    </source>
</evidence>
<reference evidence="2" key="1">
    <citation type="submission" date="2024-07" db="EMBL/GenBank/DDBJ databases">
        <authorList>
            <person name="Li X.-J."/>
            <person name="Wang X."/>
        </authorList>
    </citation>
    <scope>NUCLEOTIDE SEQUENCE</scope>
    <source>
        <strain evidence="2">HSP-334</strain>
    </source>
</reference>
<evidence type="ECO:0000256" key="1">
    <source>
        <dbReference type="SAM" id="Phobius"/>
    </source>
</evidence>
<organism evidence="2">
    <name type="scientific">Leptotrichia rugosa</name>
    <dbReference type="NCBI Taxonomy" id="3239302"/>
    <lineage>
        <taxon>Bacteria</taxon>
        <taxon>Fusobacteriati</taxon>
        <taxon>Fusobacteriota</taxon>
        <taxon>Fusobacteriia</taxon>
        <taxon>Fusobacteriales</taxon>
        <taxon>Leptotrichiaceae</taxon>
        <taxon>Leptotrichia</taxon>
    </lineage>
</organism>
<feature type="transmembrane region" description="Helical" evidence="1">
    <location>
        <begin position="443"/>
        <end position="462"/>
    </location>
</feature>
<dbReference type="EMBL" id="CP165644">
    <property type="protein sequence ID" value="XDU66865.1"/>
    <property type="molecule type" value="Genomic_DNA"/>
</dbReference>
<feature type="transmembrane region" description="Helical" evidence="1">
    <location>
        <begin position="85"/>
        <end position="104"/>
    </location>
</feature>
<feature type="transmembrane region" description="Helical" evidence="1">
    <location>
        <begin position="309"/>
        <end position="330"/>
    </location>
</feature>
<feature type="transmembrane region" description="Helical" evidence="1">
    <location>
        <begin position="179"/>
        <end position="200"/>
    </location>
</feature>
<protein>
    <recommendedName>
        <fullName evidence="3">Glycosyltransferase RgtA/B/C/D-like domain-containing protein</fullName>
    </recommendedName>
</protein>
<accession>A0AB39VGN7</accession>
<feature type="transmembrane region" description="Helical" evidence="1">
    <location>
        <begin position="420"/>
        <end position="438"/>
    </location>
</feature>
<evidence type="ECO:0008006" key="3">
    <source>
        <dbReference type="Google" id="ProtNLM"/>
    </source>
</evidence>
<feature type="transmembrane region" description="Helical" evidence="1">
    <location>
        <begin position="141"/>
        <end position="159"/>
    </location>
</feature>
<gene>
    <name evidence="2" type="ORF">AB8B22_00205</name>
</gene>
<keyword evidence="1" id="KW-1133">Transmembrane helix</keyword>
<feature type="transmembrane region" description="Helical" evidence="1">
    <location>
        <begin position="274"/>
        <end position="297"/>
    </location>
</feature>
<feature type="transmembrane region" description="Helical" evidence="1">
    <location>
        <begin position="53"/>
        <end position="73"/>
    </location>
</feature>
<feature type="transmembrane region" description="Helical" evidence="1">
    <location>
        <begin position="207"/>
        <end position="227"/>
    </location>
</feature>
<feature type="transmembrane region" description="Helical" evidence="1">
    <location>
        <begin position="12"/>
        <end position="33"/>
    </location>
</feature>
<dbReference type="AlphaFoldDB" id="A0AB39VGN7"/>
<sequence length="706" mass="82066">MKSIHTKIKDCIGIILIFLVFNFIISLNVKILAINPDEINVLAIPAKISGNQWYLASKLYYGWGGAIFYYPLFALIKNPITIYRGIILVNSILLSFIPCISYIILEDFFEIYNRKIKLLISFFLGIYPGTFSMAQYGWNETWIRLITWIILFILLKLIYEEKNRKIKSFLLGVLLAYSYTIHGRMIVLIPVIIIIYLYFFISKKRSILSISFYLIGFLLTFFIDKIIKGKLQVWFFVSQKGSLINTFSDTVNNRLNVITDVNTIMSILRAIFSYLFYINITSFGIFALALVLLIKLWKENNTQNLKYTIVGIFSVIGIIFSSIIGALFFAKDFTGTDNFYIYGRYTDHFTSVIILFIIVLIIKKKIDMSNIYQAITITLVHSVFFLLIESNDVNSKMVDVNITTLMSFSPNYVFDTPEKFYMVILLLVIIAVYMLFILNTKIYLALIMGISIYAICDINLGYRRIEKSDKTFEVIENKYQLLQMIKESKKEKISLNFITDGQIPPAIYLMILNGYNVNYTEEFVEQNIFSDREELSLVSESKESFMLDNNIYKLDIKNNKNNKFDLYYKGDELKNILENKKVKAKKHNTYVIPLNNIFTTSDSKELNNGIVKSHSIMYGPYIELRPNHYQIIIKGENLDKDTVSLYITYKNKKNKKIAMGYKVIKKEVNQFIGEIEVNDFIQDFETIIENNSNEDVNIKSMTIIVK</sequence>
<feature type="transmembrane region" description="Helical" evidence="1">
    <location>
        <begin position="342"/>
        <end position="362"/>
    </location>
</feature>
<feature type="transmembrane region" description="Helical" evidence="1">
    <location>
        <begin position="369"/>
        <end position="388"/>
    </location>
</feature>
<keyword evidence="1" id="KW-0472">Membrane</keyword>
<proteinExistence type="predicted"/>
<keyword evidence="1" id="KW-0812">Transmembrane</keyword>
<name>A0AB39VGN7_9FUSO</name>
<dbReference type="KEGG" id="lrug:AB8B22_00205"/>
<dbReference type="RefSeq" id="WP_369711118.1">
    <property type="nucleotide sequence ID" value="NZ_CP165644.1"/>
</dbReference>
<feature type="transmembrane region" description="Helical" evidence="1">
    <location>
        <begin position="116"/>
        <end position="134"/>
    </location>
</feature>